<dbReference type="AlphaFoldDB" id="A0A511YYU2"/>
<gene>
    <name evidence="3" type="ORF">AFE02nite_20400</name>
</gene>
<name>A0A511YYU2_9CELL</name>
<evidence type="ECO:0000313" key="4">
    <source>
        <dbReference type="Proteomes" id="UP000321484"/>
    </source>
</evidence>
<protein>
    <recommendedName>
        <fullName evidence="2">EAL domain-containing protein</fullName>
    </recommendedName>
</protein>
<dbReference type="CDD" id="cd01948">
    <property type="entry name" value="EAL"/>
    <property type="match status" value="1"/>
</dbReference>
<keyword evidence="1" id="KW-0812">Transmembrane</keyword>
<dbReference type="InterPro" id="IPR035919">
    <property type="entry name" value="EAL_sf"/>
</dbReference>
<comment type="caution">
    <text evidence="3">The sequence shown here is derived from an EMBL/GenBank/DDBJ whole genome shotgun (WGS) entry which is preliminary data.</text>
</comment>
<keyword evidence="1" id="KW-1133">Transmembrane helix</keyword>
<dbReference type="SMART" id="SM00052">
    <property type="entry name" value="EAL"/>
    <property type="match status" value="1"/>
</dbReference>
<feature type="domain" description="EAL" evidence="2">
    <location>
        <begin position="155"/>
        <end position="397"/>
    </location>
</feature>
<evidence type="ECO:0000313" key="3">
    <source>
        <dbReference type="EMBL" id="GEN80306.1"/>
    </source>
</evidence>
<dbReference type="PANTHER" id="PTHR33121:SF76">
    <property type="entry name" value="SIGNALING PROTEIN"/>
    <property type="match status" value="1"/>
</dbReference>
<keyword evidence="1" id="KW-0472">Membrane</keyword>
<dbReference type="Pfam" id="PF00563">
    <property type="entry name" value="EAL"/>
    <property type="match status" value="1"/>
</dbReference>
<feature type="transmembrane region" description="Helical" evidence="1">
    <location>
        <begin position="61"/>
        <end position="88"/>
    </location>
</feature>
<dbReference type="SUPFAM" id="SSF141868">
    <property type="entry name" value="EAL domain-like"/>
    <property type="match status" value="1"/>
</dbReference>
<evidence type="ECO:0000256" key="1">
    <source>
        <dbReference type="SAM" id="Phobius"/>
    </source>
</evidence>
<dbReference type="PANTHER" id="PTHR33121">
    <property type="entry name" value="CYCLIC DI-GMP PHOSPHODIESTERASE PDEF"/>
    <property type="match status" value="1"/>
</dbReference>
<accession>A0A511YYU2</accession>
<keyword evidence="4" id="KW-1185">Reference proteome</keyword>
<dbReference type="Proteomes" id="UP000321484">
    <property type="component" value="Unassembled WGS sequence"/>
</dbReference>
<feature type="transmembrane region" description="Helical" evidence="1">
    <location>
        <begin position="108"/>
        <end position="126"/>
    </location>
</feature>
<dbReference type="GO" id="GO:0071111">
    <property type="term" value="F:cyclic-guanylate-specific phosphodiesterase activity"/>
    <property type="evidence" value="ECO:0007669"/>
    <property type="project" value="InterPro"/>
</dbReference>
<dbReference type="InterPro" id="IPR050706">
    <property type="entry name" value="Cyclic-di-GMP_PDE-like"/>
</dbReference>
<proteinExistence type="predicted"/>
<dbReference type="OrthoDB" id="23692at2"/>
<dbReference type="InterPro" id="IPR001633">
    <property type="entry name" value="EAL_dom"/>
</dbReference>
<reference evidence="3 4" key="1">
    <citation type="submission" date="2019-07" db="EMBL/GenBank/DDBJ databases">
        <title>Whole genome shotgun sequence of Actinotalea fermentans NBRC 105374.</title>
        <authorList>
            <person name="Hosoyama A."/>
            <person name="Uohara A."/>
            <person name="Ohji S."/>
            <person name="Ichikawa N."/>
        </authorList>
    </citation>
    <scope>NUCLEOTIDE SEQUENCE [LARGE SCALE GENOMIC DNA]</scope>
    <source>
        <strain evidence="3 4">NBRC 105374</strain>
    </source>
</reference>
<dbReference type="RefSeq" id="WP_052113377.1">
    <property type="nucleotide sequence ID" value="NZ_BJYK01000006.1"/>
</dbReference>
<dbReference type="Gene3D" id="3.20.20.450">
    <property type="entry name" value="EAL domain"/>
    <property type="match status" value="1"/>
</dbReference>
<sequence length="404" mass="42849">MAIRTESPSRTVVPTSWLDGAIRRGAAWPWWATALCVGILIAAAWLATYASGGSQRAFPHLFYIPIIGAAMLFGFRGGIPAALVSAIAVGPLMPLNTATGEAQQPNGWLLRAVMFCIVAGAATLAMEIRERVSEQQLTTEIRDRVTRSYGADETDDAVLPALERVLAEGLFHVVYQPAYSLADGRLVAVEALTRFDAEPRRTPDVWFRAAAIAGLGTDLEIAAIEKAADGARDLPRHVSLAVNASPATLADPRLHAILAGHPDRTFAVEITEHAVVEDYALLQEHLSDLRALGVRLAVDDTGAGFSSLRHIVQLAPDIIKIDISLAQGVGSSPLKRALATSLTEFAHAAGARMVVEGIEDVDDLVAWSALGAEAVQGYLTGRPGPLPVAETSAIVAALRSRLTV</sequence>
<organism evidence="3 4">
    <name type="scientific">Actinotalea fermentans</name>
    <dbReference type="NCBI Taxonomy" id="43671"/>
    <lineage>
        <taxon>Bacteria</taxon>
        <taxon>Bacillati</taxon>
        <taxon>Actinomycetota</taxon>
        <taxon>Actinomycetes</taxon>
        <taxon>Micrococcales</taxon>
        <taxon>Cellulomonadaceae</taxon>
        <taxon>Actinotalea</taxon>
    </lineage>
</organism>
<dbReference type="PROSITE" id="PS50883">
    <property type="entry name" value="EAL"/>
    <property type="match status" value="1"/>
</dbReference>
<evidence type="ECO:0000259" key="2">
    <source>
        <dbReference type="PROSITE" id="PS50883"/>
    </source>
</evidence>
<feature type="transmembrane region" description="Helical" evidence="1">
    <location>
        <begin position="28"/>
        <end position="49"/>
    </location>
</feature>
<dbReference type="EMBL" id="BJYK01000006">
    <property type="protein sequence ID" value="GEN80306.1"/>
    <property type="molecule type" value="Genomic_DNA"/>
</dbReference>